<comment type="caution">
    <text evidence="2">The sequence shown here is derived from an EMBL/GenBank/DDBJ whole genome shotgun (WGS) entry which is preliminary data.</text>
</comment>
<evidence type="ECO:0000256" key="1">
    <source>
        <dbReference type="SAM" id="MobiDB-lite"/>
    </source>
</evidence>
<dbReference type="AlphaFoldDB" id="A0A1L9QSM5"/>
<organism evidence="2 3">
    <name type="scientific">Roseofilum reptotaenium AO1-A</name>
    <dbReference type="NCBI Taxonomy" id="1925591"/>
    <lineage>
        <taxon>Bacteria</taxon>
        <taxon>Bacillati</taxon>
        <taxon>Cyanobacteriota</taxon>
        <taxon>Cyanophyceae</taxon>
        <taxon>Desertifilales</taxon>
        <taxon>Desertifilaceae</taxon>
        <taxon>Roseofilum</taxon>
    </lineage>
</organism>
<keyword evidence="3" id="KW-1185">Reference proteome</keyword>
<name>A0A1L9QSM5_9CYAN</name>
<dbReference type="Proteomes" id="UP000183940">
    <property type="component" value="Unassembled WGS sequence"/>
</dbReference>
<evidence type="ECO:0000313" key="2">
    <source>
        <dbReference type="EMBL" id="OJJ25663.1"/>
    </source>
</evidence>
<proteinExistence type="predicted"/>
<protein>
    <submittedName>
        <fullName evidence="2">Uncharacterized protein</fullName>
    </submittedName>
</protein>
<feature type="region of interest" description="Disordered" evidence="1">
    <location>
        <begin position="79"/>
        <end position="100"/>
    </location>
</feature>
<evidence type="ECO:0000313" key="3">
    <source>
        <dbReference type="Proteomes" id="UP000183940"/>
    </source>
</evidence>
<reference evidence="2" key="1">
    <citation type="submission" date="2016-10" db="EMBL/GenBank/DDBJ databases">
        <title>CRISPR-Cas defence system in Roseofilum reptotaenium: evidence of a bacteriophage-cyanobacterium arms race in the coral black band disease.</title>
        <authorList>
            <person name="Buerger P."/>
            <person name="Wood-Charlson E.M."/>
            <person name="Weynberg K.D."/>
            <person name="Willis B."/>
            <person name="Van Oppen M.J."/>
        </authorList>
    </citation>
    <scope>NUCLEOTIDE SEQUENCE [LARGE SCALE GENOMIC DNA]</scope>
    <source>
        <strain evidence="2">AO1-A</strain>
    </source>
</reference>
<dbReference type="EMBL" id="MLAW01000014">
    <property type="protein sequence ID" value="OJJ25663.1"/>
    <property type="molecule type" value="Genomic_DNA"/>
</dbReference>
<gene>
    <name evidence="2" type="ORF">BI308_10070</name>
</gene>
<sequence length="100" mass="11001">MESIYEKISISAASLTLGLIMVSTTVELVKVDFDPNGCSISPDNSGCVLNRPIDQQRRAELGITEESEIEELKAFASEEEDLELPGNLDVQLQEDSIDEQ</sequence>
<accession>A0A1L9QSM5</accession>